<feature type="domain" description="Lipoxygenase" evidence="7">
    <location>
        <begin position="196"/>
        <end position="712"/>
    </location>
</feature>
<dbReference type="GO" id="GO:0016702">
    <property type="term" value="F:oxidoreductase activity, acting on single donors with incorporation of molecular oxygen, incorporation of two atoms of oxygen"/>
    <property type="evidence" value="ECO:0007669"/>
    <property type="project" value="InterPro"/>
</dbReference>
<dbReference type="Gene3D" id="3.10.450.60">
    <property type="match status" value="1"/>
</dbReference>
<dbReference type="InterPro" id="IPR020833">
    <property type="entry name" value="LipOase_Fe_BS"/>
</dbReference>
<dbReference type="InterPro" id="IPR000907">
    <property type="entry name" value="LipOase"/>
</dbReference>
<evidence type="ECO:0000313" key="9">
    <source>
        <dbReference type="Proteomes" id="UP000736164"/>
    </source>
</evidence>
<keyword evidence="5 6" id="KW-0408">Iron</keyword>
<evidence type="ECO:0000256" key="2">
    <source>
        <dbReference type="ARBA" id="ARBA00022723"/>
    </source>
</evidence>
<dbReference type="AlphaFoldDB" id="A0A8J7NPB6"/>
<evidence type="ECO:0000256" key="3">
    <source>
        <dbReference type="ARBA" id="ARBA00022964"/>
    </source>
</evidence>
<dbReference type="InterPro" id="IPR013819">
    <property type="entry name" value="LipOase_C"/>
</dbReference>
<proteinExistence type="inferred from homology"/>
<dbReference type="GO" id="GO:0046872">
    <property type="term" value="F:metal ion binding"/>
    <property type="evidence" value="ECO:0007669"/>
    <property type="project" value="UniProtKB-KW"/>
</dbReference>
<accession>A0A8J7NPB6</accession>
<dbReference type="PROSITE" id="PS00711">
    <property type="entry name" value="LIPOXYGENASE_1"/>
    <property type="match status" value="1"/>
</dbReference>
<name>A0A8J7NPB6_ATRSP</name>
<dbReference type="SUPFAM" id="SSF48484">
    <property type="entry name" value="Lipoxigenase"/>
    <property type="match status" value="1"/>
</dbReference>
<dbReference type="PRINTS" id="PR00087">
    <property type="entry name" value="LIPOXYGENASE"/>
</dbReference>
<reference evidence="8" key="1">
    <citation type="journal article" date="2021" name="Cell">
        <title>Tracing the genetic footprints of vertebrate landing in non-teleost ray-finned fishes.</title>
        <authorList>
            <person name="Bi X."/>
            <person name="Wang K."/>
            <person name="Yang L."/>
            <person name="Pan H."/>
            <person name="Jiang H."/>
            <person name="Wei Q."/>
            <person name="Fang M."/>
            <person name="Yu H."/>
            <person name="Zhu C."/>
            <person name="Cai Y."/>
            <person name="He Y."/>
            <person name="Gan X."/>
            <person name="Zeng H."/>
            <person name="Yu D."/>
            <person name="Zhu Y."/>
            <person name="Jiang H."/>
            <person name="Qiu Q."/>
            <person name="Yang H."/>
            <person name="Zhang Y.E."/>
            <person name="Wang W."/>
            <person name="Zhu M."/>
            <person name="He S."/>
            <person name="Zhang G."/>
        </authorList>
    </citation>
    <scope>NUCLEOTIDE SEQUENCE</scope>
    <source>
        <strain evidence="8">Allg_001</strain>
    </source>
</reference>
<comment type="caution">
    <text evidence="8">The sequence shown here is derived from an EMBL/GenBank/DDBJ whole genome shotgun (WGS) entry which is preliminary data.</text>
</comment>
<dbReference type="InterPro" id="IPR036226">
    <property type="entry name" value="LipOase_C_sf"/>
</dbReference>
<sequence>MTRYIIKVEADPSSDKIWVILSTGNIKSQETAIAKEGDTIIDFENEPEEILIRRETSLLRTFSKWYCQYVTATSPAENTYYFPIFRNISAGLTTIKENSGKLPCDDPSEERKKDLKDRNNYLVTLGWKQIEQTALSGEVPTEKPKESNFLLGTSFLVKALSFILKLFIVFRDETPLDTKIVDGLPRFAEAGSIFKLPSELWFDAPKLLTLIYYLVIIKIQRTVRQFWNMGHRWRTIEDIRRVFLFPSKKAEYISKNWKDDAFFGSQFLNGCNPLLIKKYTEDKQKIPIQKLKMFYPDIEASIMAMLEVTTQVERVHWGFFSLSQEGIIYVVDYELLDGIRENVISGHQQFLAAPIVLLKEEDNTLMPIAIQLTQKPADDESIYTPCDGNAWLLAKIWVRNADFYIHELSSHLLRTHLVGEALFIAIYTSLSRKHPLLRLVSESGRFTLPINVTARNILVNEGGFFTQNTGLGKGAQLTILKKAYKQLTYQSLCLPDDLKNRGVENLSNYYYKQDGLLIWAAIHKFFKAVVNNYYRSDSDIKSDFELQRFIQHLYLNGFFKCKGGWPNTLETKEDTAKFLTIIMFTCSALHAAVNNGQYDTYAWMPNGPTTMRQPPPKLKEDVTEEYIMNTLPDINVTLESMSVARFLSQPPSRNRLGQYSDEVKNEPKMKGPIEEFNEVLKKIEDYIDKRSKTQEFPYEYLRPSLIENSITI</sequence>
<dbReference type="GO" id="GO:0034440">
    <property type="term" value="P:lipid oxidation"/>
    <property type="evidence" value="ECO:0007669"/>
    <property type="project" value="InterPro"/>
</dbReference>
<evidence type="ECO:0000256" key="5">
    <source>
        <dbReference type="ARBA" id="ARBA00023004"/>
    </source>
</evidence>
<evidence type="ECO:0000313" key="8">
    <source>
        <dbReference type="EMBL" id="MBN3316033.1"/>
    </source>
</evidence>
<comment type="cofactor">
    <cofactor evidence="1 6">
        <name>Fe cation</name>
        <dbReference type="ChEBI" id="CHEBI:24875"/>
    </cofactor>
</comment>
<evidence type="ECO:0000259" key="7">
    <source>
        <dbReference type="PROSITE" id="PS51393"/>
    </source>
</evidence>
<keyword evidence="4 6" id="KW-0560">Oxidoreductase</keyword>
<dbReference type="Gene3D" id="1.20.245.10">
    <property type="entry name" value="Lipoxygenase-1, Domain 5"/>
    <property type="match status" value="1"/>
</dbReference>
<feature type="non-terminal residue" evidence="8">
    <location>
        <position position="712"/>
    </location>
</feature>
<organism evidence="8 9">
    <name type="scientific">Atractosteus spatula</name>
    <name type="common">Alligator gar</name>
    <name type="synonym">Lepisosteus spatula</name>
    <dbReference type="NCBI Taxonomy" id="7917"/>
    <lineage>
        <taxon>Eukaryota</taxon>
        <taxon>Metazoa</taxon>
        <taxon>Chordata</taxon>
        <taxon>Craniata</taxon>
        <taxon>Vertebrata</taxon>
        <taxon>Euteleostomi</taxon>
        <taxon>Actinopterygii</taxon>
        <taxon>Neopterygii</taxon>
        <taxon>Holostei</taxon>
        <taxon>Semionotiformes</taxon>
        <taxon>Lepisosteidae</taxon>
        <taxon>Atractosteus</taxon>
    </lineage>
</organism>
<dbReference type="Pfam" id="PF00305">
    <property type="entry name" value="Lipoxygenase"/>
    <property type="match status" value="1"/>
</dbReference>
<dbReference type="PROSITE" id="PS51393">
    <property type="entry name" value="LIPOXYGENASE_3"/>
    <property type="match status" value="1"/>
</dbReference>
<dbReference type="EMBL" id="JAAWVO010026588">
    <property type="protein sequence ID" value="MBN3316033.1"/>
    <property type="molecule type" value="Genomic_DNA"/>
</dbReference>
<dbReference type="PANTHER" id="PTHR11771">
    <property type="entry name" value="LIPOXYGENASE"/>
    <property type="match status" value="1"/>
</dbReference>
<protein>
    <submittedName>
        <fullName evidence="8">ALOX8 lipoxygenase</fullName>
    </submittedName>
</protein>
<evidence type="ECO:0000256" key="1">
    <source>
        <dbReference type="ARBA" id="ARBA00001962"/>
    </source>
</evidence>
<evidence type="ECO:0000256" key="6">
    <source>
        <dbReference type="RuleBase" id="RU003974"/>
    </source>
</evidence>
<keyword evidence="2 6" id="KW-0479">Metal-binding</keyword>
<keyword evidence="3 6" id="KW-0223">Dioxygenase</keyword>
<comment type="similarity">
    <text evidence="6">Belongs to the lipoxygenase family.</text>
</comment>
<feature type="non-terminal residue" evidence="8">
    <location>
        <position position="1"/>
    </location>
</feature>
<keyword evidence="9" id="KW-1185">Reference proteome</keyword>
<dbReference type="Proteomes" id="UP000736164">
    <property type="component" value="Unassembled WGS sequence"/>
</dbReference>
<gene>
    <name evidence="8" type="primary">Alox8_1</name>
    <name evidence="8" type="ORF">GTO95_0010492</name>
</gene>
<evidence type="ECO:0000256" key="4">
    <source>
        <dbReference type="ARBA" id="ARBA00023002"/>
    </source>
</evidence>